<gene>
    <name evidence="1" type="ORF">C2845_PM02G16360</name>
</gene>
<dbReference type="AlphaFoldDB" id="A0A3L6SDT1"/>
<dbReference type="InterPro" id="IPR045261">
    <property type="entry name" value="MORC_ATPase"/>
</dbReference>
<dbReference type="STRING" id="4540.A0A3L6SDT1"/>
<proteinExistence type="predicted"/>
<dbReference type="PANTHER" id="PTHR23336:SF50">
    <property type="entry name" value="PROTEIN MICRORCHIDIA 1-RELATED"/>
    <property type="match status" value="1"/>
</dbReference>
<sequence length="73" mass="8354">MEAIAELLDNAVDEINNGATFIKVDKSINLKDNSPMLVFQDYMKTLSYRCLLLSSNNLVLEIMHSTFWRNTAK</sequence>
<reference evidence="2" key="1">
    <citation type="journal article" date="2019" name="Nat. Commun.">
        <title>The genome of broomcorn millet.</title>
        <authorList>
            <person name="Zou C."/>
            <person name="Miki D."/>
            <person name="Li D."/>
            <person name="Tang Q."/>
            <person name="Xiao L."/>
            <person name="Rajput S."/>
            <person name="Deng P."/>
            <person name="Jia W."/>
            <person name="Huang R."/>
            <person name="Zhang M."/>
            <person name="Sun Y."/>
            <person name="Hu J."/>
            <person name="Fu X."/>
            <person name="Schnable P.S."/>
            <person name="Li F."/>
            <person name="Zhang H."/>
            <person name="Feng B."/>
            <person name="Zhu X."/>
            <person name="Liu R."/>
            <person name="Schnable J.C."/>
            <person name="Zhu J.-K."/>
            <person name="Zhang H."/>
        </authorList>
    </citation>
    <scope>NUCLEOTIDE SEQUENCE [LARGE SCALE GENOMIC DNA]</scope>
</reference>
<dbReference type="Proteomes" id="UP000275267">
    <property type="component" value="Unassembled WGS sequence"/>
</dbReference>
<dbReference type="PANTHER" id="PTHR23336">
    <property type="entry name" value="ZINC FINGER CW-TYPE COILED-COIL DOMAIN PROTEIN 3"/>
    <property type="match status" value="1"/>
</dbReference>
<comment type="caution">
    <text evidence="1">The sequence shown here is derived from an EMBL/GenBank/DDBJ whole genome shotgun (WGS) entry which is preliminary data.</text>
</comment>
<protein>
    <submittedName>
        <fullName evidence="1">Uncharacterized protein</fullName>
    </submittedName>
</protein>
<organism evidence="1 2">
    <name type="scientific">Panicum miliaceum</name>
    <name type="common">Proso millet</name>
    <name type="synonym">Broomcorn millet</name>
    <dbReference type="NCBI Taxonomy" id="4540"/>
    <lineage>
        <taxon>Eukaryota</taxon>
        <taxon>Viridiplantae</taxon>
        <taxon>Streptophyta</taxon>
        <taxon>Embryophyta</taxon>
        <taxon>Tracheophyta</taxon>
        <taxon>Spermatophyta</taxon>
        <taxon>Magnoliopsida</taxon>
        <taxon>Liliopsida</taxon>
        <taxon>Poales</taxon>
        <taxon>Poaceae</taxon>
        <taxon>PACMAD clade</taxon>
        <taxon>Panicoideae</taxon>
        <taxon>Panicodae</taxon>
        <taxon>Paniceae</taxon>
        <taxon>Panicinae</taxon>
        <taxon>Panicum</taxon>
        <taxon>Panicum sect. Panicum</taxon>
    </lineage>
</organism>
<evidence type="ECO:0000313" key="1">
    <source>
        <dbReference type="EMBL" id="RLN18302.1"/>
    </source>
</evidence>
<keyword evidence="2" id="KW-1185">Reference proteome</keyword>
<dbReference type="EMBL" id="PQIB02000005">
    <property type="protein sequence ID" value="RLN18302.1"/>
    <property type="molecule type" value="Genomic_DNA"/>
</dbReference>
<dbReference type="GO" id="GO:0005634">
    <property type="term" value="C:nucleus"/>
    <property type="evidence" value="ECO:0007669"/>
    <property type="project" value="TreeGrafter"/>
</dbReference>
<dbReference type="OrthoDB" id="757982at2759"/>
<name>A0A3L6SDT1_PANMI</name>
<accession>A0A3L6SDT1</accession>
<dbReference type="GO" id="GO:0016887">
    <property type="term" value="F:ATP hydrolysis activity"/>
    <property type="evidence" value="ECO:0007669"/>
    <property type="project" value="InterPro"/>
</dbReference>
<evidence type="ECO:0000313" key="2">
    <source>
        <dbReference type="Proteomes" id="UP000275267"/>
    </source>
</evidence>